<dbReference type="RefSeq" id="WP_256131874.1">
    <property type="nucleotide sequence ID" value="NZ_JANFXK010000007.1"/>
</dbReference>
<evidence type="ECO:0000313" key="3">
    <source>
        <dbReference type="Proteomes" id="UP001524502"/>
    </source>
</evidence>
<evidence type="ECO:0000259" key="1">
    <source>
        <dbReference type="Pfam" id="PF02540"/>
    </source>
</evidence>
<dbReference type="InterPro" id="IPR052188">
    <property type="entry name" value="Ni-pincer_cofactor_biosynth"/>
</dbReference>
<evidence type="ECO:0000313" key="2">
    <source>
        <dbReference type="EMBL" id="MCQ4636680.1"/>
    </source>
</evidence>
<dbReference type="SUPFAM" id="SSF52402">
    <property type="entry name" value="Adenine nucleotide alpha hydrolases-like"/>
    <property type="match status" value="1"/>
</dbReference>
<dbReference type="PIRSF" id="PIRSF006661">
    <property type="entry name" value="PP-lp_UCP006661"/>
    <property type="match status" value="1"/>
</dbReference>
<dbReference type="GO" id="GO:0016740">
    <property type="term" value="F:transferase activity"/>
    <property type="evidence" value="ECO:0007669"/>
    <property type="project" value="UniProtKB-KW"/>
</dbReference>
<keyword evidence="3" id="KW-1185">Reference proteome</keyword>
<dbReference type="Gene3D" id="3.40.50.620">
    <property type="entry name" value="HUPs"/>
    <property type="match status" value="1"/>
</dbReference>
<keyword evidence="2" id="KW-0808">Transferase</keyword>
<name>A0ABT1RNC1_9FIRM</name>
<organism evidence="2 3">
    <name type="scientific">Anaerovorax odorimutans</name>
    <dbReference type="NCBI Taxonomy" id="109327"/>
    <lineage>
        <taxon>Bacteria</taxon>
        <taxon>Bacillati</taxon>
        <taxon>Bacillota</taxon>
        <taxon>Clostridia</taxon>
        <taxon>Peptostreptococcales</taxon>
        <taxon>Anaerovoracaceae</taxon>
        <taxon>Anaerovorax</taxon>
    </lineage>
</organism>
<dbReference type="PANTHER" id="PTHR43169">
    <property type="entry name" value="EXSB FAMILY PROTEIN"/>
    <property type="match status" value="1"/>
</dbReference>
<reference evidence="2 3" key="1">
    <citation type="submission" date="2022-06" db="EMBL/GenBank/DDBJ databases">
        <title>Isolation of gut microbiota from human fecal samples.</title>
        <authorList>
            <person name="Pamer E.G."/>
            <person name="Barat B."/>
            <person name="Waligurski E."/>
            <person name="Medina S."/>
            <person name="Paddock L."/>
            <person name="Mostad J."/>
        </authorList>
    </citation>
    <scope>NUCLEOTIDE SEQUENCE [LARGE SCALE GENOMIC DNA]</scope>
    <source>
        <strain evidence="2 3">SL.3.17</strain>
    </source>
</reference>
<accession>A0ABT1RNC1</accession>
<dbReference type="InterPro" id="IPR022310">
    <property type="entry name" value="NAD/GMP_synthase"/>
</dbReference>
<dbReference type="InterPro" id="IPR005232">
    <property type="entry name" value="LarE"/>
</dbReference>
<proteinExistence type="predicted"/>
<dbReference type="EMBL" id="JANFXK010000007">
    <property type="protein sequence ID" value="MCQ4636680.1"/>
    <property type="molecule type" value="Genomic_DNA"/>
</dbReference>
<dbReference type="Pfam" id="PF02540">
    <property type="entry name" value="NAD_synthase"/>
    <property type="match status" value="1"/>
</dbReference>
<dbReference type="NCBIfam" id="TIGR00268">
    <property type="entry name" value="ATP-dependent sacrificial sulfur transferase LarE"/>
    <property type="match status" value="1"/>
</dbReference>
<comment type="caution">
    <text evidence="2">The sequence shown here is derived from an EMBL/GenBank/DDBJ whole genome shotgun (WGS) entry which is preliminary data.</text>
</comment>
<dbReference type="PANTHER" id="PTHR43169:SF2">
    <property type="entry name" value="NAD_GMP SYNTHASE DOMAIN-CONTAINING PROTEIN"/>
    <property type="match status" value="1"/>
</dbReference>
<protein>
    <submittedName>
        <fullName evidence="2">ATP-dependent sacrificial sulfur transferase LarE</fullName>
    </submittedName>
</protein>
<dbReference type="Proteomes" id="UP001524502">
    <property type="component" value="Unassembled WGS sequence"/>
</dbReference>
<feature type="domain" description="NAD/GMP synthase" evidence="1">
    <location>
        <begin position="15"/>
        <end position="111"/>
    </location>
</feature>
<gene>
    <name evidence="2" type="primary">larE</name>
    <name evidence="2" type="ORF">NE619_08055</name>
</gene>
<sequence length="270" mass="29997">MKYEEKLALLESNLKGYKQMALALSGGVDSTCLLLFAQKVLGDNLIAVTAVAPNFAPDEISYARELCLKKGIRHMVVDLGDEILSSFAHNPPDRCYLCKKAIFSRVKEQVLSQYPEAVIADGTNLDDMKDYRPGHKALAELSIASPLKEAGLTKSEIRRTLKDLGGDIWDKPAFACLASRIPYGETITPEKLAAVYKAESALHDLGFRQVRVRHHGNLARIEVPPEDREEFFDSGFMDRVSALVKDAGFLYVTLDLTGYRMGSLNEEIEE</sequence>
<dbReference type="InterPro" id="IPR014729">
    <property type="entry name" value="Rossmann-like_a/b/a_fold"/>
</dbReference>
<dbReference type="CDD" id="cd01990">
    <property type="entry name" value="LarE-like"/>
    <property type="match status" value="1"/>
</dbReference>